<feature type="compositionally biased region" description="Low complexity" evidence="8">
    <location>
        <begin position="632"/>
        <end position="655"/>
    </location>
</feature>
<dbReference type="CDD" id="cd01887">
    <property type="entry name" value="IF2_eIF5B"/>
    <property type="match status" value="1"/>
</dbReference>
<feature type="region of interest" description="Disordered" evidence="8">
    <location>
        <begin position="1368"/>
        <end position="1417"/>
    </location>
</feature>
<evidence type="ECO:0000256" key="8">
    <source>
        <dbReference type="SAM" id="MobiDB-lite"/>
    </source>
</evidence>
<feature type="compositionally biased region" description="Polar residues" evidence="8">
    <location>
        <begin position="515"/>
        <end position="529"/>
    </location>
</feature>
<evidence type="ECO:0000256" key="2">
    <source>
        <dbReference type="ARBA" id="ARBA00022540"/>
    </source>
</evidence>
<keyword evidence="11" id="KW-1185">Reference proteome</keyword>
<evidence type="ECO:0000256" key="3">
    <source>
        <dbReference type="ARBA" id="ARBA00022741"/>
    </source>
</evidence>
<comment type="function">
    <text evidence="6">One of the essential components for the initiation of protein synthesis. Protects formylmethionyl-tRNA from spontaneous hydrolysis and promotes its binding to the 30S ribosomal subunits. Also involved in the hydrolysis of GTP during the formation of the 70S ribosomal complex.</text>
</comment>
<dbReference type="PANTHER" id="PTHR43381:SF20">
    <property type="entry name" value="TRANSLATION INITIATION FACTOR IF-2, MITOCHONDRIAL"/>
    <property type="match status" value="1"/>
</dbReference>
<dbReference type="SUPFAM" id="SSF50447">
    <property type="entry name" value="Translation proteins"/>
    <property type="match status" value="1"/>
</dbReference>
<evidence type="ECO:0000256" key="4">
    <source>
        <dbReference type="ARBA" id="ARBA00022917"/>
    </source>
</evidence>
<keyword evidence="2" id="KW-0396">Initiation factor</keyword>
<feature type="compositionally biased region" description="Pro residues" evidence="8">
    <location>
        <begin position="789"/>
        <end position="803"/>
    </location>
</feature>
<dbReference type="InterPro" id="IPR027417">
    <property type="entry name" value="P-loop_NTPase"/>
</dbReference>
<name>A0A8J4CDE0_9CHLO</name>
<feature type="compositionally biased region" description="Low complexity" evidence="8">
    <location>
        <begin position="269"/>
        <end position="294"/>
    </location>
</feature>
<feature type="compositionally biased region" description="Low complexity" evidence="8">
    <location>
        <begin position="1396"/>
        <end position="1416"/>
    </location>
</feature>
<dbReference type="GO" id="GO:0005737">
    <property type="term" value="C:cytoplasm"/>
    <property type="evidence" value="ECO:0007669"/>
    <property type="project" value="TreeGrafter"/>
</dbReference>
<dbReference type="Proteomes" id="UP000747110">
    <property type="component" value="Unassembled WGS sequence"/>
</dbReference>
<feature type="region of interest" description="Disordered" evidence="8">
    <location>
        <begin position="508"/>
        <end position="568"/>
    </location>
</feature>
<dbReference type="GO" id="GO:0003924">
    <property type="term" value="F:GTPase activity"/>
    <property type="evidence" value="ECO:0007669"/>
    <property type="project" value="InterPro"/>
</dbReference>
<evidence type="ECO:0000256" key="7">
    <source>
        <dbReference type="SAM" id="Coils"/>
    </source>
</evidence>
<feature type="region of interest" description="Disordered" evidence="8">
    <location>
        <begin position="787"/>
        <end position="808"/>
    </location>
</feature>
<evidence type="ECO:0000256" key="6">
    <source>
        <dbReference type="ARBA" id="ARBA00025162"/>
    </source>
</evidence>
<keyword evidence="3" id="KW-0547">Nucleotide-binding</keyword>
<feature type="non-terminal residue" evidence="10">
    <location>
        <position position="1"/>
    </location>
</feature>
<feature type="region of interest" description="Disordered" evidence="8">
    <location>
        <begin position="239"/>
        <end position="311"/>
    </location>
</feature>
<gene>
    <name evidence="10" type="ORF">Vretifemale_8844</name>
</gene>
<accession>A0A8J4CDE0</accession>
<dbReference type="InterPro" id="IPR023115">
    <property type="entry name" value="TIF_IF2_dom3"/>
</dbReference>
<dbReference type="EMBL" id="BNCP01000016">
    <property type="protein sequence ID" value="GIL79522.1"/>
    <property type="molecule type" value="Genomic_DNA"/>
</dbReference>
<dbReference type="SUPFAM" id="SSF52156">
    <property type="entry name" value="Initiation factor IF2/eIF5b, domain 3"/>
    <property type="match status" value="1"/>
</dbReference>
<dbReference type="FunFam" id="3.40.50.300:FF:000019">
    <property type="entry name" value="Translation initiation factor IF-2"/>
    <property type="match status" value="1"/>
</dbReference>
<dbReference type="SUPFAM" id="SSF52540">
    <property type="entry name" value="P-loop containing nucleoside triphosphate hydrolases"/>
    <property type="match status" value="1"/>
</dbReference>
<dbReference type="InterPro" id="IPR005225">
    <property type="entry name" value="Small_GTP-bd"/>
</dbReference>
<comment type="caution">
    <text evidence="10">The sequence shown here is derived from an EMBL/GenBank/DDBJ whole genome shotgun (WGS) entry which is preliminary data.</text>
</comment>
<dbReference type="Gene3D" id="3.40.50.10050">
    <property type="entry name" value="Translation initiation factor IF- 2, domain 3"/>
    <property type="match status" value="1"/>
</dbReference>
<keyword evidence="5" id="KW-0342">GTP-binding</keyword>
<dbReference type="GO" id="GO:0003743">
    <property type="term" value="F:translation initiation factor activity"/>
    <property type="evidence" value="ECO:0007669"/>
    <property type="project" value="UniProtKB-KW"/>
</dbReference>
<dbReference type="OrthoDB" id="361630at2759"/>
<dbReference type="NCBIfam" id="TIGR00231">
    <property type="entry name" value="small_GTP"/>
    <property type="match status" value="1"/>
</dbReference>
<dbReference type="InterPro" id="IPR036925">
    <property type="entry name" value="TIF_IF2_dom3_sf"/>
</dbReference>
<dbReference type="Gene3D" id="3.40.50.300">
    <property type="entry name" value="P-loop containing nucleotide triphosphate hydrolases"/>
    <property type="match status" value="1"/>
</dbReference>
<evidence type="ECO:0000313" key="11">
    <source>
        <dbReference type="Proteomes" id="UP000747110"/>
    </source>
</evidence>
<dbReference type="Gene3D" id="2.40.30.10">
    <property type="entry name" value="Translation factors"/>
    <property type="match status" value="1"/>
</dbReference>
<reference evidence="10" key="1">
    <citation type="journal article" date="2021" name="Proc. Natl. Acad. Sci. U.S.A.">
        <title>Three genomes in the algal genus Volvox reveal the fate of a haploid sex-determining region after a transition to homothallism.</title>
        <authorList>
            <person name="Yamamoto K."/>
            <person name="Hamaji T."/>
            <person name="Kawai-Toyooka H."/>
            <person name="Matsuzaki R."/>
            <person name="Takahashi F."/>
            <person name="Nishimura Y."/>
            <person name="Kawachi M."/>
            <person name="Noguchi H."/>
            <person name="Minakuchi Y."/>
            <person name="Umen J.G."/>
            <person name="Toyoda A."/>
            <person name="Nozaki H."/>
        </authorList>
    </citation>
    <scope>NUCLEOTIDE SEQUENCE</scope>
    <source>
        <strain evidence="10">NIES-3786</strain>
    </source>
</reference>
<dbReference type="Pfam" id="PF11987">
    <property type="entry name" value="IF-2"/>
    <property type="match status" value="1"/>
</dbReference>
<feature type="coiled-coil region" evidence="7">
    <location>
        <begin position="1212"/>
        <end position="1247"/>
    </location>
</feature>
<feature type="region of interest" description="Disordered" evidence="8">
    <location>
        <begin position="1296"/>
        <end position="1340"/>
    </location>
</feature>
<dbReference type="PRINTS" id="PR00315">
    <property type="entry name" value="ELONGATNFCT"/>
</dbReference>
<keyword evidence="4" id="KW-0648">Protein biosynthesis</keyword>
<dbReference type="PANTHER" id="PTHR43381">
    <property type="entry name" value="TRANSLATION INITIATION FACTOR IF-2-RELATED"/>
    <property type="match status" value="1"/>
</dbReference>
<dbReference type="InterPro" id="IPR009000">
    <property type="entry name" value="Transl_B-barrel_sf"/>
</dbReference>
<dbReference type="GO" id="GO:0005525">
    <property type="term" value="F:GTP binding"/>
    <property type="evidence" value="ECO:0007669"/>
    <property type="project" value="UniProtKB-KW"/>
</dbReference>
<organism evidence="10 11">
    <name type="scientific">Volvox reticuliferus</name>
    <dbReference type="NCBI Taxonomy" id="1737510"/>
    <lineage>
        <taxon>Eukaryota</taxon>
        <taxon>Viridiplantae</taxon>
        <taxon>Chlorophyta</taxon>
        <taxon>core chlorophytes</taxon>
        <taxon>Chlorophyceae</taxon>
        <taxon>CS clade</taxon>
        <taxon>Chlamydomonadales</taxon>
        <taxon>Volvocaceae</taxon>
        <taxon>Volvox</taxon>
    </lineage>
</organism>
<feature type="domain" description="Tr-type G" evidence="9">
    <location>
        <begin position="1504"/>
        <end position="1683"/>
    </location>
</feature>
<feature type="coiled-coil region" evidence="7">
    <location>
        <begin position="1814"/>
        <end position="1873"/>
    </location>
</feature>
<evidence type="ECO:0000256" key="1">
    <source>
        <dbReference type="ARBA" id="ARBA00007733"/>
    </source>
</evidence>
<proteinExistence type="inferred from homology"/>
<dbReference type="InterPro" id="IPR000795">
    <property type="entry name" value="T_Tr_GTP-bd_dom"/>
</dbReference>
<dbReference type="Pfam" id="PF00009">
    <property type="entry name" value="GTP_EFTU"/>
    <property type="match status" value="1"/>
</dbReference>
<dbReference type="InterPro" id="IPR015760">
    <property type="entry name" value="TIF_IF2"/>
</dbReference>
<feature type="region of interest" description="Disordered" evidence="8">
    <location>
        <begin position="621"/>
        <end position="655"/>
    </location>
</feature>
<evidence type="ECO:0000256" key="5">
    <source>
        <dbReference type="ARBA" id="ARBA00023134"/>
    </source>
</evidence>
<comment type="similarity">
    <text evidence="1">Belongs to the TRAFAC class translation factor GTPase superfamily. Classic translation factor GTPase family. IF-2 subfamily.</text>
</comment>
<feature type="region of interest" description="Disordered" evidence="8">
    <location>
        <begin position="1004"/>
        <end position="1026"/>
    </location>
</feature>
<dbReference type="InterPro" id="IPR053905">
    <property type="entry name" value="EF-G-like_DII"/>
</dbReference>
<dbReference type="CDD" id="cd03702">
    <property type="entry name" value="IF2_mtIF2_II"/>
    <property type="match status" value="1"/>
</dbReference>
<dbReference type="Pfam" id="PF22042">
    <property type="entry name" value="EF-G_D2"/>
    <property type="match status" value="1"/>
</dbReference>
<dbReference type="PROSITE" id="PS51722">
    <property type="entry name" value="G_TR_2"/>
    <property type="match status" value="1"/>
</dbReference>
<keyword evidence="7" id="KW-0175">Coiled coil</keyword>
<sequence>MRGTILHRGCKGGLRGPASAVADALAAPVRAAAGGAEGDASPELLHAGDTPNDVGYRQGAEMSHAICFSPVLLLTAADEAFSSSNPDAVQHSSSRKRSAAAETCWSSLPTPSMLPGINRVGALALEPARELHRMEPTACAATACTDDCRPLPLMTTTSSPSARSPGPLCRGQALRPDGPLFITHSPTGPYLFGAASRAAMASAAYPEPQRATSSSSSASASSEAAHPGYVLVAGSGVGGSAASHPLPPPPFAETSKGPSSGEPHAGNCREPSLSSRNSSGGSSGSSESSLYPGGQCHHSIQQQAADAHVAEDTDRLAALLGDEPLPEPVPPAAWLPATPAATFPAQHADVDTAVDGTVAMRGAANGLEDLIPPPQPVMEPQGLMNAGPGGSDSIGLPRLRDVYDIVDVSGGDVRTLRSSELSARADFDADMGLGTSGGETDVAMRMLAQGPAVMKLDSSRAHALSRVAHKSLAMHHAFRLRLQAAAAAAAAAGPGAAAGDTAAAVVQRQPALTPADTSRTPSASATMATGRSRARLGPAVAMVPTASVGPTELRQEPNTSTAIAAASSRDAVDRLAAEVEESIAAATAPGSARGQGLAALAATSRSSDFGALKGLALARLGARPSHSPPPQQQQQQQDRKAQAAQQGGQEAQDLQLLRPLVGRSARAPSMTEEAMVALAAAERLSQINAMRTRQERLLHQKEQALPPSAEQLQKAAAMQETAAEAEATDTSAAATVAASPAVSRLDPEHREVAAGEDASVASAASTSTLAESCDGVGIAVERVSEASPFPLPPRPTAAPPPQPLDAVSTSAEAALRNVAAGTSPAGSILDVAWRDIARSHDAATAATASANSLPRYCDESLTHAPPEDEPYLGDRDAALQATTEAHAKSWRGGLSGLRMMISGASLATLRQRVMGSWPQQQQQLGPADATHPAISAGAAPAAAQPPSMILEGNAVQANASTAGKLFSPSLLSSPPLPPPPPPPADFTCATSEVAAVAAKASLPRAAAAPTETSALQVSGGGDPQPHRSSWVDLLLSFWPRVNSQRADGNRTPGVTVAEAEAKCMTAAEMRKATEAEDGGGAVAELWARLPAESRAAAAPAEAVSVAAAAAAILNVGEPIVSMDRTAVAAAAPLPPLSPLQVVETVAAGRENPTTASISHREQLDALVSTPGAAAAGAAATTAAATAATAAARKASRSSLLDLIRSPQAAEAVAKFADARASLERRQKEEEERRAAAAAAAVAAAKAAEAATAVGPSFPADAFTVVAEAGPVTPADPEAAIRQLLSQIRIQTHAGTSVPLGLDGASPPQPPPPSSSSSSWTGPGNEQAQRAAAGGLTGVRNRRLQELEPARGEEDWVRDMAALYTVGGGTSRQAADGAANASVESYTDETSAALEPASADSASAGADFVSSSSSSSGRRMLFGEPQQVVIPEGVTVRGLAALLGVPSTRLEAFLRDQLGEEVRSDREEVAPESAELAALEFGLIGIVRRDAERAGSSTGSSAPEPRQPVVTILGHVDHGKTSLLDALRSTSVAAGEAGGITQHIGAFEVKLAAAALGEQSSPPSAITFVDTPGHEAFSAMRARGAAVTDVAVLVVAADEGVKPQTREALAHARSAGCPVVVAITKCDKPTARPDFVKSQLAAEGLDLEDFGGSVQVVHTSATTGEGLRELEEALLLQAELMDLRAVRGGPASGSVIEARLERGLGPVATVIVKRGTLQVGDPVVVGTEFGRVRALRTEATEAAAAAAAGGDGSGVAAAQKQTGVRPGQYALVSGLEGLPQAGDQLLVVPNAARARVLAEARRLRAEEFRRMQLAAALHTQRQREAQQHAEEYERRRALKAERMRLLSERKRLTAEKLRERAAQLRAEEEAASAASGSAAPAADRGEAAVSSTASAAIAGNASTAGAGAAAGERESVGGLRTGGADVDVSTSPVATLNLVVKADVQGSVEAVMALVESLAAEQRAAAAAAAAAAAGGGGGGHVAIKIVHSGVGPLSPSDLNLAVAAGAHVVMFNVALGPEAESSFRAAQAGGVRVLSHGVVYHLMDALREEVLRVAAEGAAAAGLAEGAGSGGAAALMEVGQAEVVATFPLTSAKRVKDGRIAGVRVVSGAVSHGGEEVW</sequence>
<protein>
    <recommendedName>
        <fullName evidence="9">Tr-type G domain-containing protein</fullName>
    </recommendedName>
</protein>
<evidence type="ECO:0000259" key="9">
    <source>
        <dbReference type="PROSITE" id="PS51722"/>
    </source>
</evidence>
<dbReference type="InterPro" id="IPR044145">
    <property type="entry name" value="IF2_II"/>
</dbReference>
<evidence type="ECO:0000313" key="10">
    <source>
        <dbReference type="EMBL" id="GIL79522.1"/>
    </source>
</evidence>